<name>A0AAV8Z1S5_9CUCU</name>
<dbReference type="AlphaFoldDB" id="A0AAV8Z1S5"/>
<comment type="caution">
    <text evidence="1">The sequence shown here is derived from an EMBL/GenBank/DDBJ whole genome shotgun (WGS) entry which is preliminary data.</text>
</comment>
<gene>
    <name evidence="1" type="ORF">NQ318_007844</name>
</gene>
<sequence>MHAPPCNRNAWGSKVSESSFAFGRGNPAYPSYARRGKVGESNFVYGCGKPAYSGYAWGARLVKVALLLGVATPHTPATHGEAGCSNPAYHSCARRSKVSEGNFVFGYGNVRNRATLTHLLYMDDLKLFSGSKANLQALIGTTRTFSDDIKMSFGLDKCATLSIVKGAPHNNPEVYADIHQLPPEEQYRYLGVCQDGRINHTQLKKEFQDKYKSRVTKLLNTLLSGGNLIKAINSWAVPVLTYSFGIVKWSVTDLDELDRLTRRLLTKFRRLHTNSSVIRLYLPRRRGGRGLLNIKNQCLNQEASLRRKLLTNRDPLITAVAREDAGYTPLSLGCELIPVDQVYTPNPNRKNKDSDTPMWKKRLEKNIDEY</sequence>
<evidence type="ECO:0008006" key="3">
    <source>
        <dbReference type="Google" id="ProtNLM"/>
    </source>
</evidence>
<accession>A0AAV8Z1S5</accession>
<dbReference type="PANTHER" id="PTHR35450">
    <property type="entry name" value="REVERSE TRANSCRIPTASE DOMAIN-CONTAINING PROTEIN"/>
    <property type="match status" value="1"/>
</dbReference>
<protein>
    <recommendedName>
        <fullName evidence="3">Reverse transcriptase domain-containing protein</fullName>
    </recommendedName>
</protein>
<dbReference type="EMBL" id="JAPWTK010000024">
    <property type="protein sequence ID" value="KAJ8957280.1"/>
    <property type="molecule type" value="Genomic_DNA"/>
</dbReference>
<reference evidence="1" key="1">
    <citation type="journal article" date="2023" name="Insect Mol. Biol.">
        <title>Genome sequencing provides insights into the evolution of gene families encoding plant cell wall-degrading enzymes in longhorned beetles.</title>
        <authorList>
            <person name="Shin N.R."/>
            <person name="Okamura Y."/>
            <person name="Kirsch R."/>
            <person name="Pauchet Y."/>
        </authorList>
    </citation>
    <scope>NUCLEOTIDE SEQUENCE</scope>
    <source>
        <strain evidence="1">AMC_N1</strain>
    </source>
</reference>
<proteinExistence type="predicted"/>
<evidence type="ECO:0000313" key="2">
    <source>
        <dbReference type="Proteomes" id="UP001162162"/>
    </source>
</evidence>
<dbReference type="Proteomes" id="UP001162162">
    <property type="component" value="Unassembled WGS sequence"/>
</dbReference>
<dbReference type="PANTHER" id="PTHR35450:SF2">
    <property type="entry name" value="REVERSE TRANSCRIPTASE DOMAIN-CONTAINING PROTEIN"/>
    <property type="match status" value="1"/>
</dbReference>
<evidence type="ECO:0000313" key="1">
    <source>
        <dbReference type="EMBL" id="KAJ8957280.1"/>
    </source>
</evidence>
<organism evidence="1 2">
    <name type="scientific">Aromia moschata</name>
    <dbReference type="NCBI Taxonomy" id="1265417"/>
    <lineage>
        <taxon>Eukaryota</taxon>
        <taxon>Metazoa</taxon>
        <taxon>Ecdysozoa</taxon>
        <taxon>Arthropoda</taxon>
        <taxon>Hexapoda</taxon>
        <taxon>Insecta</taxon>
        <taxon>Pterygota</taxon>
        <taxon>Neoptera</taxon>
        <taxon>Endopterygota</taxon>
        <taxon>Coleoptera</taxon>
        <taxon>Polyphaga</taxon>
        <taxon>Cucujiformia</taxon>
        <taxon>Chrysomeloidea</taxon>
        <taxon>Cerambycidae</taxon>
        <taxon>Cerambycinae</taxon>
        <taxon>Callichromatini</taxon>
        <taxon>Aromia</taxon>
    </lineage>
</organism>
<keyword evidence="2" id="KW-1185">Reference proteome</keyword>